<feature type="region of interest" description="Disordered" evidence="4">
    <location>
        <begin position="765"/>
        <end position="808"/>
    </location>
</feature>
<dbReference type="GO" id="GO:0005739">
    <property type="term" value="C:mitochondrion"/>
    <property type="evidence" value="ECO:0007669"/>
    <property type="project" value="TreeGrafter"/>
</dbReference>
<feature type="domain" description="ABC transporter" evidence="5">
    <location>
        <begin position="391"/>
        <end position="713"/>
    </location>
</feature>
<dbReference type="InterPro" id="IPR027417">
    <property type="entry name" value="P-loop_NTPase"/>
</dbReference>
<feature type="region of interest" description="Disordered" evidence="4">
    <location>
        <begin position="975"/>
        <end position="1005"/>
    </location>
</feature>
<dbReference type="Proteomes" id="UP000490939">
    <property type="component" value="Unassembled WGS sequence"/>
</dbReference>
<reference evidence="7 8" key="1">
    <citation type="submission" date="2019-07" db="EMBL/GenBank/DDBJ databases">
        <title>Venturia inaequalis Genome Resource.</title>
        <authorList>
            <person name="Lichtner F.J."/>
        </authorList>
    </citation>
    <scope>NUCLEOTIDE SEQUENCE [LARGE SCALE GENOMIC DNA]</scope>
    <source>
        <strain evidence="6">Bline_iso_100314</strain>
        <strain evidence="7 8">DMI_063113</strain>
    </source>
</reference>
<comment type="caution">
    <text evidence="7">The sequence shown here is derived from an EMBL/GenBank/DDBJ whole genome shotgun (WGS) entry which is preliminary data.</text>
</comment>
<dbReference type="InterPro" id="IPR003439">
    <property type="entry name" value="ABC_transporter-like_ATP-bd"/>
</dbReference>
<evidence type="ECO:0000313" key="7">
    <source>
        <dbReference type="EMBL" id="KAE9972135.1"/>
    </source>
</evidence>
<accession>A0A8H3UM42</accession>
<keyword evidence="1" id="KW-0547">Nucleotide-binding</keyword>
<evidence type="ECO:0000259" key="5">
    <source>
        <dbReference type="PROSITE" id="PS50893"/>
    </source>
</evidence>
<keyword evidence="8" id="KW-1185">Reference proteome</keyword>
<dbReference type="PROSITE" id="PS50893">
    <property type="entry name" value="ABC_TRANSPORTER_2"/>
    <property type="match status" value="2"/>
</dbReference>
<feature type="coiled-coil region" evidence="3">
    <location>
        <begin position="838"/>
        <end position="865"/>
    </location>
</feature>
<proteinExistence type="predicted"/>
<dbReference type="GO" id="GO:0016887">
    <property type="term" value="F:ATP hydrolysis activity"/>
    <property type="evidence" value="ECO:0007669"/>
    <property type="project" value="InterPro"/>
</dbReference>
<keyword evidence="2" id="KW-0067">ATP-binding</keyword>
<dbReference type="InterPro" id="IPR050334">
    <property type="entry name" value="Molybdenum_import_ModC"/>
</dbReference>
<dbReference type="InterPro" id="IPR003593">
    <property type="entry name" value="AAA+_ATPase"/>
</dbReference>
<feature type="compositionally biased region" description="Basic and acidic residues" evidence="4">
    <location>
        <begin position="978"/>
        <end position="1005"/>
    </location>
</feature>
<dbReference type="Proteomes" id="UP000433883">
    <property type="component" value="Unassembled WGS sequence"/>
</dbReference>
<organism evidence="7 8">
    <name type="scientific">Venturia inaequalis</name>
    <name type="common">Apple scab fungus</name>
    <dbReference type="NCBI Taxonomy" id="5025"/>
    <lineage>
        <taxon>Eukaryota</taxon>
        <taxon>Fungi</taxon>
        <taxon>Dikarya</taxon>
        <taxon>Ascomycota</taxon>
        <taxon>Pezizomycotina</taxon>
        <taxon>Dothideomycetes</taxon>
        <taxon>Pleosporomycetidae</taxon>
        <taxon>Venturiales</taxon>
        <taxon>Venturiaceae</taxon>
        <taxon>Venturia</taxon>
    </lineage>
</organism>
<evidence type="ECO:0000256" key="4">
    <source>
        <dbReference type="SAM" id="MobiDB-lite"/>
    </source>
</evidence>
<dbReference type="SUPFAM" id="SSF52540">
    <property type="entry name" value="P-loop containing nucleoside triphosphate hydrolases"/>
    <property type="match status" value="2"/>
</dbReference>
<evidence type="ECO:0000256" key="2">
    <source>
        <dbReference type="ARBA" id="ARBA00022840"/>
    </source>
</evidence>
<dbReference type="PANTHER" id="PTHR43514">
    <property type="entry name" value="ABC TRANSPORTER I FAMILY MEMBER 10"/>
    <property type="match status" value="1"/>
</dbReference>
<protein>
    <recommendedName>
        <fullName evidence="5">ABC transporter domain-containing protein</fullName>
    </recommendedName>
</protein>
<name>A0A8H3UM42_VENIN</name>
<keyword evidence="3" id="KW-0175">Coiled coil</keyword>
<gene>
    <name evidence="6" type="ORF">BLS_009483</name>
    <name evidence="7" type="ORF">EG327_009583</name>
</gene>
<dbReference type="EMBL" id="WNWR01000644">
    <property type="protein sequence ID" value="KAE9972135.1"/>
    <property type="molecule type" value="Genomic_DNA"/>
</dbReference>
<dbReference type="SMART" id="SM00382">
    <property type="entry name" value="AAA"/>
    <property type="match status" value="2"/>
</dbReference>
<dbReference type="Pfam" id="PF00005">
    <property type="entry name" value="ABC_tran"/>
    <property type="match status" value="2"/>
</dbReference>
<dbReference type="GO" id="GO:0005524">
    <property type="term" value="F:ATP binding"/>
    <property type="evidence" value="ECO:0007669"/>
    <property type="project" value="UniProtKB-KW"/>
</dbReference>
<dbReference type="PANTHER" id="PTHR43514:SF4">
    <property type="entry name" value="ABC TRANSPORTER I FAMILY MEMBER 10"/>
    <property type="match status" value="1"/>
</dbReference>
<dbReference type="EMBL" id="WNWQ01000872">
    <property type="protein sequence ID" value="KAE9963255.1"/>
    <property type="molecule type" value="Genomic_DNA"/>
</dbReference>
<evidence type="ECO:0000313" key="6">
    <source>
        <dbReference type="EMBL" id="KAE9963255.1"/>
    </source>
</evidence>
<dbReference type="AlphaFoldDB" id="A0A8H3UM42"/>
<evidence type="ECO:0000256" key="3">
    <source>
        <dbReference type="SAM" id="Coils"/>
    </source>
</evidence>
<evidence type="ECO:0000313" key="8">
    <source>
        <dbReference type="Proteomes" id="UP000490939"/>
    </source>
</evidence>
<sequence>MRRTLCRRAKAAHHKTTIDSPPLISIKNATFYRQHPSSLPKKTENDSHDSNPIDTNPPLFPGLNFTIPSFSEPKQHWSILSKNSSVRTTFLQILRGQHICLPPTARSYPYLATDAIANKDSRLRSPSHAIQYVGFDAERGSAGAMRGAYMSARYESRKEETDFSLRDYLFGNTELNADETLARHPDQSLVDQIMLDLKLETLESMPVTNLSNGQTRRARIAKALLAKPELLLLDGPFMGLDPPTVTMLVNILHRLADSHSPRLVLSLRPDEEYPAWITHTAYLNGNYTVHSSGPRMETIKNIHQRAKTVVKGVNIKELTKEDLDVITVSISLRANEPLPESRMSIGEHKLYQRTRTHGTKDAGDNRALVSRDGFSAEPKPLPPPGEPLIEMKGVNVKYDGKSVLGDWKQQVDGETRDGLWWSVHRGQRWGVFGPNGSGKTTLISLITSDHPQTYSLPITIFGRSRLPQPGQPGISIFDIQSRIGHSSPEVHTFFPKFLTVRRTIESAWADTPLTRPKSTYEIDAKVTAALAWFQGELNPSLGPTKAETFDQTERLYQKNQQVGQLQEMTNLLDDHDAEGGGDAWADHLKFAEMSFSAQRVALFIRAVIRNPDLVVLDEAFSGMDDAARDKCILFLSKGESASFRFKQTNNTGTALVRKPSIQESFHSRLGRVTIEGLQDHQALIVISHKKEEVPGCVRNWICLAQSGQGAPRTGELSAPLELTVGGWNDIWGARILPMRVAKYEGLYRPTRVAYKKYKDGEIGSAPATEQKTKASKKTKEQKLEKRKNGEELQRKRLKKALDDGPCQASEEMKRKEKLIRMRAISQKWRDSLTAEKRERVLEQARIRAQNRRQRLEKARDDKTNACKERLETAIEVANSANDTETTKLLEKELATLNRKVKKGPFTAEEVLERKRESARRCRAAAQLRKQEKLDLQIQQRQGLTRAEWLAAGRPGETDRQREKRLKHNELAKQFMRRTRGEQRRLKREQKQKEEEGKKTKETMTE</sequence>
<dbReference type="Gene3D" id="3.40.50.300">
    <property type="entry name" value="P-loop containing nucleotide triphosphate hydrolases"/>
    <property type="match status" value="2"/>
</dbReference>
<feature type="domain" description="ABC transporter" evidence="5">
    <location>
        <begin position="63"/>
        <end position="310"/>
    </location>
</feature>
<evidence type="ECO:0000256" key="1">
    <source>
        <dbReference type="ARBA" id="ARBA00022741"/>
    </source>
</evidence>
<feature type="compositionally biased region" description="Basic and acidic residues" evidence="4">
    <location>
        <begin position="777"/>
        <end position="802"/>
    </location>
</feature>